<dbReference type="Pfam" id="PF07561">
    <property type="entry name" value="DUF1540"/>
    <property type="match status" value="1"/>
</dbReference>
<comment type="caution">
    <text evidence="2">The sequence shown here is derived from an EMBL/GenBank/DDBJ whole genome shotgun (WGS) entry which is preliminary data.</text>
</comment>
<dbReference type="RefSeq" id="WP_161821860.1">
    <property type="nucleotide sequence ID" value="NZ_LSRS01000003.1"/>
</dbReference>
<evidence type="ECO:0000259" key="1">
    <source>
        <dbReference type="Pfam" id="PF07561"/>
    </source>
</evidence>
<dbReference type="AlphaFoldDB" id="A0A9D3AWG4"/>
<feature type="domain" description="DUF1540" evidence="1">
    <location>
        <begin position="5"/>
        <end position="65"/>
    </location>
</feature>
<gene>
    <name evidence="2" type="ORF">SPSYN_01527</name>
</gene>
<evidence type="ECO:0000313" key="2">
    <source>
        <dbReference type="EMBL" id="KAF1085390.1"/>
    </source>
</evidence>
<evidence type="ECO:0000313" key="3">
    <source>
        <dbReference type="Proteomes" id="UP000798488"/>
    </source>
</evidence>
<dbReference type="Proteomes" id="UP000798488">
    <property type="component" value="Unassembled WGS sequence"/>
</dbReference>
<keyword evidence="3" id="KW-1185">Reference proteome</keyword>
<dbReference type="OrthoDB" id="1681234at2"/>
<reference evidence="2" key="1">
    <citation type="submission" date="2016-02" db="EMBL/GenBank/DDBJ databases">
        <title>Draft Genome Sequence of Sporotomaculum syntrophicum Strain FB, a Syntrophic Benzoate Degrader.</title>
        <authorList>
            <person name="Nobu M.K."/>
            <person name="Narihiro T."/>
            <person name="Qiu Y.-L."/>
            <person name="Ohashi A."/>
            <person name="Liu W.-T."/>
            <person name="Yuji S."/>
        </authorList>
    </citation>
    <scope>NUCLEOTIDE SEQUENCE</scope>
    <source>
        <strain evidence="2">FB</strain>
    </source>
</reference>
<organism evidence="2 3">
    <name type="scientific">Sporotomaculum syntrophicum</name>
    <dbReference type="NCBI Taxonomy" id="182264"/>
    <lineage>
        <taxon>Bacteria</taxon>
        <taxon>Bacillati</taxon>
        <taxon>Bacillota</taxon>
        <taxon>Clostridia</taxon>
        <taxon>Eubacteriales</taxon>
        <taxon>Desulfallaceae</taxon>
        <taxon>Sporotomaculum</taxon>
    </lineage>
</organism>
<dbReference type="EMBL" id="LSRS01000003">
    <property type="protein sequence ID" value="KAF1085390.1"/>
    <property type="molecule type" value="Genomic_DNA"/>
</dbReference>
<accession>A0A9D3AWG4</accession>
<name>A0A9D3AWG4_9FIRM</name>
<dbReference type="InterPro" id="IPR011437">
    <property type="entry name" value="DUF1540"/>
</dbReference>
<sequence>MNQHIHCIINNCHYWANGNKCEANEILVANDSFASKQQDSIDATMAKQLTPASADSCMSTCCKTFVHKNSDQISADSIYKMS</sequence>
<protein>
    <recommendedName>
        <fullName evidence="1">DUF1540 domain-containing protein</fullName>
    </recommendedName>
</protein>
<proteinExistence type="predicted"/>